<evidence type="ECO:0000313" key="1">
    <source>
        <dbReference type="EMBL" id="MBX19589.1"/>
    </source>
</evidence>
<dbReference type="EMBL" id="GGEC01039105">
    <property type="protein sequence ID" value="MBX19589.1"/>
    <property type="molecule type" value="Transcribed_RNA"/>
</dbReference>
<reference evidence="1" key="1">
    <citation type="submission" date="2018-02" db="EMBL/GenBank/DDBJ databases">
        <title>Rhizophora mucronata_Transcriptome.</title>
        <authorList>
            <person name="Meera S.P."/>
            <person name="Sreeshan A."/>
            <person name="Augustine A."/>
        </authorList>
    </citation>
    <scope>NUCLEOTIDE SEQUENCE</scope>
    <source>
        <tissue evidence="1">Leaf</tissue>
    </source>
</reference>
<protein>
    <submittedName>
        <fullName evidence="1">28 kDa ribonucleoproteinic-like</fullName>
    </submittedName>
</protein>
<proteinExistence type="predicted"/>
<organism evidence="1">
    <name type="scientific">Rhizophora mucronata</name>
    <name type="common">Asiatic mangrove</name>
    <dbReference type="NCBI Taxonomy" id="61149"/>
    <lineage>
        <taxon>Eukaryota</taxon>
        <taxon>Viridiplantae</taxon>
        <taxon>Streptophyta</taxon>
        <taxon>Embryophyta</taxon>
        <taxon>Tracheophyta</taxon>
        <taxon>Spermatophyta</taxon>
        <taxon>Magnoliopsida</taxon>
        <taxon>eudicotyledons</taxon>
        <taxon>Gunneridae</taxon>
        <taxon>Pentapetalae</taxon>
        <taxon>rosids</taxon>
        <taxon>fabids</taxon>
        <taxon>Malpighiales</taxon>
        <taxon>Rhizophoraceae</taxon>
        <taxon>Rhizophora</taxon>
    </lineage>
</organism>
<dbReference type="GO" id="GO:1990904">
    <property type="term" value="C:ribonucleoprotein complex"/>
    <property type="evidence" value="ECO:0007669"/>
    <property type="project" value="UniProtKB-KW"/>
</dbReference>
<keyword evidence="1" id="KW-0687">Ribonucleoprotein</keyword>
<dbReference type="AlphaFoldDB" id="A0A2P2LNQ1"/>
<sequence length="52" mass="6051">MLTKNLLQVTIVNSPWQVAYIDYITSFRPWTGALWWLCSSGSCLIYRQEPSI</sequence>
<name>A0A2P2LNQ1_RHIMU</name>
<accession>A0A2P2LNQ1</accession>